<dbReference type="SMART" id="SM00849">
    <property type="entry name" value="Lactamase_B"/>
    <property type="match status" value="1"/>
</dbReference>
<dbReference type="InterPro" id="IPR048933">
    <property type="entry name" value="B_lactamase-like_C"/>
</dbReference>
<dbReference type="Gene3D" id="1.10.10.10">
    <property type="entry name" value="Winged helix-like DNA-binding domain superfamily/Winged helix DNA-binding domain"/>
    <property type="match status" value="1"/>
</dbReference>
<dbReference type="CDD" id="cd07725">
    <property type="entry name" value="TTHA1429-like_MBL-fold"/>
    <property type="match status" value="1"/>
</dbReference>
<evidence type="ECO:0000256" key="1">
    <source>
        <dbReference type="ARBA" id="ARBA00034221"/>
    </source>
</evidence>
<dbReference type="EMBL" id="JBHTGQ010000026">
    <property type="protein sequence ID" value="MFC7750652.1"/>
    <property type="molecule type" value="Genomic_DNA"/>
</dbReference>
<reference evidence="6" key="1">
    <citation type="journal article" date="2019" name="Int. J. Syst. Evol. Microbiol.">
        <title>The Global Catalogue of Microorganisms (GCM) 10K type strain sequencing project: providing services to taxonomists for standard genome sequencing and annotation.</title>
        <authorList>
            <consortium name="The Broad Institute Genomics Platform"/>
            <consortium name="The Broad Institute Genome Sequencing Center for Infectious Disease"/>
            <person name="Wu L."/>
            <person name="Ma J."/>
        </authorList>
    </citation>
    <scope>NUCLEOTIDE SEQUENCE [LARGE SCALE GENOMIC DNA]</scope>
    <source>
        <strain evidence="6">JCM 18657</strain>
    </source>
</reference>
<evidence type="ECO:0000259" key="4">
    <source>
        <dbReference type="SMART" id="SM00849"/>
    </source>
</evidence>
<dbReference type="InterPro" id="IPR036866">
    <property type="entry name" value="RibonucZ/Hydroxyglut_hydro"/>
</dbReference>
<evidence type="ECO:0000313" key="6">
    <source>
        <dbReference type="Proteomes" id="UP001596528"/>
    </source>
</evidence>
<feature type="domain" description="Metallo-beta-lactamase" evidence="4">
    <location>
        <begin position="26"/>
        <end position="239"/>
    </location>
</feature>
<dbReference type="PANTHER" id="PTHR23131">
    <property type="entry name" value="ENDORIBONUCLEASE LACTB2"/>
    <property type="match status" value="1"/>
</dbReference>
<evidence type="ECO:0000256" key="3">
    <source>
        <dbReference type="ARBA" id="ARBA00048505"/>
    </source>
</evidence>
<dbReference type="SUPFAM" id="SSF56281">
    <property type="entry name" value="Metallo-hydrolase/oxidoreductase"/>
    <property type="match status" value="1"/>
</dbReference>
<dbReference type="Gene3D" id="3.60.15.10">
    <property type="entry name" value="Ribonuclease Z/Hydroxyacylglutathione hydrolase-like"/>
    <property type="match status" value="1"/>
</dbReference>
<comment type="function">
    <text evidence="2">Counteracts the endogenous Pycsar antiviral defense system. Phosphodiesterase that enables metal-dependent hydrolysis of host cyclic nucleotide Pycsar defense signals such as cCMP and cUMP.</text>
</comment>
<dbReference type="PANTHER" id="PTHR23131:SF4">
    <property type="entry name" value="METALLO-BETA-LACTAMASE SUPERFAMILY POTEIN"/>
    <property type="match status" value="1"/>
</dbReference>
<dbReference type="InterPro" id="IPR050662">
    <property type="entry name" value="Sec-metab_biosynth-thioest"/>
</dbReference>
<comment type="caution">
    <text evidence="5">The sequence shown here is derived from an EMBL/GenBank/DDBJ whole genome shotgun (WGS) entry which is preliminary data.</text>
</comment>
<dbReference type="InterPro" id="IPR036388">
    <property type="entry name" value="WH-like_DNA-bd_sf"/>
</dbReference>
<name>A0ABW2V3C2_9BACL</name>
<dbReference type="InterPro" id="IPR001279">
    <property type="entry name" value="Metallo-B-lactamas"/>
</dbReference>
<organism evidence="5 6">
    <name type="scientific">Paenibacillus thermoaerophilus</name>
    <dbReference type="NCBI Taxonomy" id="1215385"/>
    <lineage>
        <taxon>Bacteria</taxon>
        <taxon>Bacillati</taxon>
        <taxon>Bacillota</taxon>
        <taxon>Bacilli</taxon>
        <taxon>Bacillales</taxon>
        <taxon>Paenibacillaceae</taxon>
        <taxon>Paenibacillus</taxon>
    </lineage>
</organism>
<keyword evidence="6" id="KW-1185">Reference proteome</keyword>
<dbReference type="RefSeq" id="WP_342774283.1">
    <property type="nucleotide sequence ID" value="NZ_JBHTGQ010000026.1"/>
</dbReference>
<comment type="catalytic activity">
    <reaction evidence="1">
        <text>3',5'-cyclic CMP + H2O = CMP + H(+)</text>
        <dbReference type="Rhea" id="RHEA:72675"/>
        <dbReference type="ChEBI" id="CHEBI:15377"/>
        <dbReference type="ChEBI" id="CHEBI:15378"/>
        <dbReference type="ChEBI" id="CHEBI:58003"/>
        <dbReference type="ChEBI" id="CHEBI:60377"/>
    </reaction>
    <physiologicalReaction direction="left-to-right" evidence="1">
        <dbReference type="Rhea" id="RHEA:72676"/>
    </physiologicalReaction>
</comment>
<proteinExistence type="predicted"/>
<comment type="catalytic activity">
    <reaction evidence="3">
        <text>3',5'-cyclic UMP + H2O = UMP + H(+)</text>
        <dbReference type="Rhea" id="RHEA:70575"/>
        <dbReference type="ChEBI" id="CHEBI:15377"/>
        <dbReference type="ChEBI" id="CHEBI:15378"/>
        <dbReference type="ChEBI" id="CHEBI:57865"/>
        <dbReference type="ChEBI" id="CHEBI:184387"/>
    </reaction>
    <physiologicalReaction direction="left-to-right" evidence="3">
        <dbReference type="Rhea" id="RHEA:70576"/>
    </physiologicalReaction>
</comment>
<dbReference type="Pfam" id="PF00753">
    <property type="entry name" value="Lactamase_B"/>
    <property type="match status" value="1"/>
</dbReference>
<accession>A0ABW2V3C2</accession>
<dbReference type="Proteomes" id="UP001596528">
    <property type="component" value="Unassembled WGS sequence"/>
</dbReference>
<evidence type="ECO:0000256" key="2">
    <source>
        <dbReference type="ARBA" id="ARBA00034301"/>
    </source>
</evidence>
<gene>
    <name evidence="5" type="ORF">ACFQWB_12050</name>
</gene>
<dbReference type="Pfam" id="PF21221">
    <property type="entry name" value="B_lactamase-like_C"/>
    <property type="match status" value="1"/>
</dbReference>
<sequence>MSTRGLTDRGGGVTQAKMPLPFPLRWVNSYIVRGADGYTIIDPGLRTPETEEAWEQAMAELGFAPSDVEKIVLTHHHPDHYGMAGWWQERSGAPVLLSPSGRQQANLLWGAGQPMTQRLLDLFRLHGMDERTLEAMREHMDGFVPHVSPQPEVTELADGETVRLGDRDYIAIATPGHAEGHLCLLHEASGEMFCGDHVLPQITPNVSYLPGIDEDPLGSYLDSLKQVARLPVAMAYPGHREPFANFGGRALEIVAHHEARLARMTELLREPMTAYGLCRALFGERLSIHQLRFALAETIAHVVCLIRRGDVAESAGERGETILRAAAARV</sequence>
<protein>
    <submittedName>
        <fullName evidence="5">MBL fold metallo-hydrolase</fullName>
    </submittedName>
</protein>
<evidence type="ECO:0000313" key="5">
    <source>
        <dbReference type="EMBL" id="MFC7750652.1"/>
    </source>
</evidence>